<gene>
    <name evidence="1" type="ORF">SI7747_05006994</name>
    <name evidence="2" type="ORF">SI8410_05007598</name>
</gene>
<evidence type="ECO:0000313" key="2">
    <source>
        <dbReference type="EMBL" id="CAA7396935.1"/>
    </source>
</evidence>
<dbReference type="EMBL" id="LR743592">
    <property type="protein sequence ID" value="CAA2620825.1"/>
    <property type="molecule type" value="Genomic_DNA"/>
</dbReference>
<protein>
    <submittedName>
        <fullName evidence="1">Uncharacterized protein</fullName>
    </submittedName>
</protein>
<proteinExistence type="predicted"/>
<sequence>MDSGAAASPSPMSRMGSPVLSSESAVVIIAERMAAGLHWGCVTLRRAAIPAA</sequence>
<dbReference type="AlphaFoldDB" id="A0A7I8ITW8"/>
<evidence type="ECO:0000313" key="1">
    <source>
        <dbReference type="EMBL" id="CAA2620825.1"/>
    </source>
</evidence>
<dbReference type="EMBL" id="LR746268">
    <property type="protein sequence ID" value="CAA7396935.1"/>
    <property type="molecule type" value="Genomic_DNA"/>
</dbReference>
<keyword evidence="3" id="KW-1185">Reference proteome</keyword>
<accession>A0A7I8ITW8</accession>
<reference evidence="1" key="1">
    <citation type="submission" date="2019-12" db="EMBL/GenBank/DDBJ databases">
        <authorList>
            <person name="Scholz U."/>
            <person name="Mascher M."/>
            <person name="Fiebig A."/>
        </authorList>
    </citation>
    <scope>NUCLEOTIDE SEQUENCE</scope>
</reference>
<dbReference type="Proteomes" id="UP000663760">
    <property type="component" value="Chromosome 5"/>
</dbReference>
<organism evidence="1">
    <name type="scientific">Spirodela intermedia</name>
    <name type="common">Intermediate duckweed</name>
    <dbReference type="NCBI Taxonomy" id="51605"/>
    <lineage>
        <taxon>Eukaryota</taxon>
        <taxon>Viridiplantae</taxon>
        <taxon>Streptophyta</taxon>
        <taxon>Embryophyta</taxon>
        <taxon>Tracheophyta</taxon>
        <taxon>Spermatophyta</taxon>
        <taxon>Magnoliopsida</taxon>
        <taxon>Liliopsida</taxon>
        <taxon>Araceae</taxon>
        <taxon>Lemnoideae</taxon>
        <taxon>Spirodela</taxon>
    </lineage>
</organism>
<evidence type="ECO:0000313" key="3">
    <source>
        <dbReference type="Proteomes" id="UP000663760"/>
    </source>
</evidence>
<name>A0A7I8ITW8_SPIIN</name>